<dbReference type="NCBIfam" id="TIGR01552">
    <property type="entry name" value="phd_fam"/>
    <property type="match status" value="1"/>
</dbReference>
<dbReference type="InterPro" id="IPR006442">
    <property type="entry name" value="Antitoxin_Phd/YefM"/>
</dbReference>
<gene>
    <name evidence="3" type="ORF">OHM77_07325</name>
</gene>
<comment type="similarity">
    <text evidence="1 2">Belongs to the phD/YefM antitoxin family.</text>
</comment>
<dbReference type="Proteomes" id="UP001234916">
    <property type="component" value="Chromosome"/>
</dbReference>
<sequence length="93" mass="10265">MTIETTYSQAREQLKTLMDRAVDDREVIVVRRRSGGAVAMIAADELEGLMETAHLLRSSKNAERLLTALNRARTGNQKPTTVAKLRKGIGLEA</sequence>
<dbReference type="InterPro" id="IPR051405">
    <property type="entry name" value="phD/YefM_antitoxin"/>
</dbReference>
<accession>A0AA49FI67</accession>
<dbReference type="AlphaFoldDB" id="A0AA49FI67"/>
<evidence type="ECO:0000256" key="2">
    <source>
        <dbReference type="RuleBase" id="RU362080"/>
    </source>
</evidence>
<dbReference type="EMBL" id="CP107246">
    <property type="protein sequence ID" value="WIM04522.1"/>
    <property type="molecule type" value="Genomic_DNA"/>
</dbReference>
<protein>
    <recommendedName>
        <fullName evidence="2">Antitoxin</fullName>
    </recommendedName>
</protein>
<dbReference type="PANTHER" id="PTHR33713">
    <property type="entry name" value="ANTITOXIN YAFN-RELATED"/>
    <property type="match status" value="1"/>
</dbReference>
<dbReference type="PANTHER" id="PTHR33713:SF6">
    <property type="entry name" value="ANTITOXIN YEFM"/>
    <property type="match status" value="1"/>
</dbReference>
<organism evidence="3">
    <name type="scientific">Candidatus Nitricoxidivorans perseverans</name>
    <dbReference type="NCBI Taxonomy" id="2975601"/>
    <lineage>
        <taxon>Bacteria</taxon>
        <taxon>Pseudomonadati</taxon>
        <taxon>Pseudomonadota</taxon>
        <taxon>Betaproteobacteria</taxon>
        <taxon>Nitrosomonadales</taxon>
        <taxon>Sterolibacteriaceae</taxon>
        <taxon>Candidatus Nitricoxidivorans</taxon>
    </lineage>
</organism>
<dbReference type="Pfam" id="PF02604">
    <property type="entry name" value="PhdYeFM_antitox"/>
    <property type="match status" value="1"/>
</dbReference>
<reference evidence="3" key="1">
    <citation type="journal article" date="2023" name="Nat. Microbiol.">
        <title>Enrichment and characterization of a nitric oxide-reducing microbial community in a continuous bioreactor.</title>
        <authorList>
            <person name="Garrido-Amador P."/>
            <person name="Stortenbeker N."/>
            <person name="Wessels H.J.C.T."/>
            <person name="Speth D.R."/>
            <person name="Garcia-Heredia I."/>
            <person name="Kartal B."/>
        </authorList>
    </citation>
    <scope>NUCLEOTIDE SEQUENCE</scope>
    <source>
        <strain evidence="3">MAG1</strain>
    </source>
</reference>
<evidence type="ECO:0000313" key="3">
    <source>
        <dbReference type="EMBL" id="WIM04522.1"/>
    </source>
</evidence>
<dbReference type="Gene3D" id="3.40.1620.10">
    <property type="entry name" value="YefM-like domain"/>
    <property type="match status" value="1"/>
</dbReference>
<dbReference type="InterPro" id="IPR036165">
    <property type="entry name" value="YefM-like_sf"/>
</dbReference>
<dbReference type="SUPFAM" id="SSF143120">
    <property type="entry name" value="YefM-like"/>
    <property type="match status" value="1"/>
</dbReference>
<comment type="function">
    <text evidence="2">Antitoxin component of a type II toxin-antitoxin (TA) system.</text>
</comment>
<dbReference type="Gene3D" id="1.10.1220.170">
    <property type="match status" value="1"/>
</dbReference>
<dbReference type="KEGG" id="npv:OHM77_07325"/>
<proteinExistence type="inferred from homology"/>
<evidence type="ECO:0000256" key="1">
    <source>
        <dbReference type="ARBA" id="ARBA00009981"/>
    </source>
</evidence>
<name>A0AA49FI67_9PROT</name>